<dbReference type="InterPro" id="IPR011041">
    <property type="entry name" value="Quinoprot_gluc/sorb_DH_b-prop"/>
</dbReference>
<dbReference type="PANTHER" id="PTHR19328">
    <property type="entry name" value="HEDGEHOG-INTERACTING PROTEIN"/>
    <property type="match status" value="1"/>
</dbReference>
<evidence type="ECO:0000259" key="2">
    <source>
        <dbReference type="Pfam" id="PF07995"/>
    </source>
</evidence>
<protein>
    <submittedName>
        <fullName evidence="3">Glucose sorbosone dehydrogenase</fullName>
    </submittedName>
</protein>
<accession>A0ABN6PA21</accession>
<dbReference type="Pfam" id="PF07995">
    <property type="entry name" value="GSDH"/>
    <property type="match status" value="1"/>
</dbReference>
<keyword evidence="1" id="KW-0732">Signal</keyword>
<gene>
    <name evidence="3" type="ORF">Rmf_43470</name>
</gene>
<dbReference type="InterPro" id="IPR012938">
    <property type="entry name" value="Glc/Sorbosone_DH"/>
</dbReference>
<keyword evidence="4" id="KW-1185">Reference proteome</keyword>
<dbReference type="InterPro" id="IPR011042">
    <property type="entry name" value="6-blade_b-propeller_TolB-like"/>
</dbReference>
<dbReference type="Proteomes" id="UP000831327">
    <property type="component" value="Chromosome"/>
</dbReference>
<organism evidence="3 4">
    <name type="scientific">Roseomonas fluvialis</name>
    <dbReference type="NCBI Taxonomy" id="1750527"/>
    <lineage>
        <taxon>Bacteria</taxon>
        <taxon>Pseudomonadati</taxon>
        <taxon>Pseudomonadota</taxon>
        <taxon>Alphaproteobacteria</taxon>
        <taxon>Acetobacterales</taxon>
        <taxon>Roseomonadaceae</taxon>
        <taxon>Roseomonas</taxon>
    </lineage>
</organism>
<dbReference type="PANTHER" id="PTHR19328:SF75">
    <property type="entry name" value="ALDOSE SUGAR DEHYDROGENASE YLII"/>
    <property type="match status" value="1"/>
</dbReference>
<dbReference type="EMBL" id="AP025637">
    <property type="protein sequence ID" value="BDG74418.1"/>
    <property type="molecule type" value="Genomic_DNA"/>
</dbReference>
<sequence length="383" mass="40640">MRRRAALGGLLAFAGASRARATPYVAPPRPAVVSGVRVEMLLDGLAHPWAVAELPDGALIVTERLGRARVLRGGTSSEVSGLPTVLTGGQAGLLDIAIHPRFAANQWIYLTLASGDASANRTVLLRARLDGTRLVEARIVFTVSESKSGLQHFGSRLAWLPDGTLLMSIGDGGNPPVSLRGAPIREQAQNMASHLGKLLRLDEDGRPPADNPLVSAPGAAAEIWALGLRNVQGLAWDAVRGTVWCSDHGALGGDELNLVRGGANHGWPRVTHSREYSGREISSERRRNGVVDPALVWTETIAPSGLAVCSGRAFTSWRGDILAGGLVSGDIRRVTADAAGRVTGEHRIPVRARVRDVREAQDGALLVLTDEPRGRLLRLLPAD</sequence>
<reference evidence="3 4" key="1">
    <citation type="journal article" date="2016" name="Microbes Environ.">
        <title>Phylogenetically diverse aerobic anoxygenic phototrophic bacteria isolated from epilithic biofilms in Tama river, Japan.</title>
        <authorList>
            <person name="Hirose S."/>
            <person name="Matsuura K."/>
            <person name="Haruta S."/>
        </authorList>
    </citation>
    <scope>NUCLEOTIDE SEQUENCE [LARGE SCALE GENOMIC DNA]</scope>
    <source>
        <strain evidence="3 4">S08</strain>
    </source>
</reference>
<name>A0ABN6PA21_9PROT</name>
<proteinExistence type="predicted"/>
<dbReference type="SUPFAM" id="SSF50952">
    <property type="entry name" value="Soluble quinoprotein glucose dehydrogenase"/>
    <property type="match status" value="1"/>
</dbReference>
<feature type="signal peptide" evidence="1">
    <location>
        <begin position="1"/>
        <end position="21"/>
    </location>
</feature>
<feature type="domain" description="Glucose/Sorbosone dehydrogenase" evidence="2">
    <location>
        <begin position="45"/>
        <end position="378"/>
    </location>
</feature>
<dbReference type="Gene3D" id="2.120.10.30">
    <property type="entry name" value="TolB, C-terminal domain"/>
    <property type="match status" value="1"/>
</dbReference>
<evidence type="ECO:0000313" key="4">
    <source>
        <dbReference type="Proteomes" id="UP000831327"/>
    </source>
</evidence>
<evidence type="ECO:0000313" key="3">
    <source>
        <dbReference type="EMBL" id="BDG74418.1"/>
    </source>
</evidence>
<feature type="chain" id="PRO_5045825659" evidence="1">
    <location>
        <begin position="22"/>
        <end position="383"/>
    </location>
</feature>
<evidence type="ECO:0000256" key="1">
    <source>
        <dbReference type="SAM" id="SignalP"/>
    </source>
</evidence>